<evidence type="ECO:0000256" key="4">
    <source>
        <dbReference type="ARBA" id="ARBA00022475"/>
    </source>
</evidence>
<dbReference type="GO" id="GO:0005886">
    <property type="term" value="C:plasma membrane"/>
    <property type="evidence" value="ECO:0007669"/>
    <property type="project" value="UniProtKB-SubCell"/>
</dbReference>
<dbReference type="InterPro" id="IPR000522">
    <property type="entry name" value="ABC_transptr_permease_BtuC"/>
</dbReference>
<evidence type="ECO:0000256" key="1">
    <source>
        <dbReference type="ARBA" id="ARBA00004651"/>
    </source>
</evidence>
<dbReference type="GO" id="GO:0022857">
    <property type="term" value="F:transmembrane transporter activity"/>
    <property type="evidence" value="ECO:0007669"/>
    <property type="project" value="InterPro"/>
</dbReference>
<reference evidence="9 10" key="1">
    <citation type="journal article" date="2018" name="Syst. Appl. Microbiol.">
        <title>Agrobacterium rosae sp. nov., isolated from galls on different agricultural crops.</title>
        <authorList>
            <person name="Kuzmanovic N."/>
            <person name="Pulawska J."/>
            <person name="Smalla K."/>
            <person name="Nesme X."/>
        </authorList>
    </citation>
    <scope>NUCLEOTIDE SEQUENCE [LARGE SCALE GENOMIC DNA]</scope>
    <source>
        <strain evidence="9 10">NCPPB 1650</strain>
    </source>
</reference>
<feature type="transmembrane region" description="Helical" evidence="8">
    <location>
        <begin position="426"/>
        <end position="445"/>
    </location>
</feature>
<dbReference type="CDD" id="cd06550">
    <property type="entry name" value="TM_ABC_iron-siderophores_like"/>
    <property type="match status" value="2"/>
</dbReference>
<feature type="transmembrane region" description="Helical" evidence="8">
    <location>
        <begin position="310"/>
        <end position="331"/>
    </location>
</feature>
<evidence type="ECO:0000313" key="10">
    <source>
        <dbReference type="Proteomes" id="UP000237447"/>
    </source>
</evidence>
<accession>A0AAE5RTI0</accession>
<evidence type="ECO:0000256" key="3">
    <source>
        <dbReference type="ARBA" id="ARBA00022448"/>
    </source>
</evidence>
<feature type="transmembrane region" description="Helical" evidence="8">
    <location>
        <begin position="548"/>
        <end position="566"/>
    </location>
</feature>
<dbReference type="EMBL" id="NXEJ01000014">
    <property type="protein sequence ID" value="POO48533.1"/>
    <property type="molecule type" value="Genomic_DNA"/>
</dbReference>
<keyword evidence="4" id="KW-1003">Cell membrane</keyword>
<dbReference type="GO" id="GO:0033214">
    <property type="term" value="P:siderophore-iron import into cell"/>
    <property type="evidence" value="ECO:0007669"/>
    <property type="project" value="TreeGrafter"/>
</dbReference>
<feature type="transmembrane region" description="Helical" evidence="8">
    <location>
        <begin position="394"/>
        <end position="414"/>
    </location>
</feature>
<dbReference type="RefSeq" id="WP_103660406.1">
    <property type="nucleotide sequence ID" value="NZ_JBLZQB010000025.1"/>
</dbReference>
<proteinExistence type="inferred from homology"/>
<sequence>MSDAITGGPARNRGLLLATLLITAGCALFIFSLRSTNLSAPGWATALDPDLTNIDQVAVYFSLLPRFVVAILSGLMLGLSSTILQQVMRNPLAEPGTLGIFSGARVGVAIAMLWFPPLLVFGFALPALLGASLTIALVLALSARGNFSPLYLVLNGLLLSLCLDALTAMLILANFEDLGELLTWQVGSLTQDNWRIALLLLPSLAAAWISAFWLCRPLTLIGLEEVSARGLGISPARLRALALSIAIVPAVLVVAQLGVIGFVGLAGAGLSQASGARRFKDRLLTAPLISAGLLLVTDQALQTFITVIEIPAGAVTAILGAPMLIWLLSRVKNSPAGHRQPHLPALCRSPRTSLLAVASALVLTALIATSVGRLPDGWHIATGTDWVNLLQWRLPRTVAAASAGAMLAMAGCLMQRMTGNALASPELLGVSSGAALLMIPVVFFLPPLGRTQTMLLATLGCLLFLAFTMRIARRSAFAPEKLLLNGVAVTALAGSVISVSVLFGDVRVTRMLGWMSGSTYSVRAEDAVVAIVLLLIFLILLPLVRRWLTIVPLGPSAAISVGLPLANARLTMLLMTAGLTGTATMIVGPLSFAGLIAPHLARMIGLRKPVTQLAGAAFIGATILVLSDWVGRTIAFPWEVPAGLVSMIIGAGFYGLLLVRR</sequence>
<dbReference type="NCBIfam" id="NF007866">
    <property type="entry name" value="PRK10577.1-2"/>
    <property type="match status" value="1"/>
</dbReference>
<evidence type="ECO:0000256" key="2">
    <source>
        <dbReference type="ARBA" id="ARBA00007935"/>
    </source>
</evidence>
<feature type="transmembrane region" description="Helical" evidence="8">
    <location>
        <begin position="57"/>
        <end position="84"/>
    </location>
</feature>
<keyword evidence="7 8" id="KW-0472">Membrane</keyword>
<evidence type="ECO:0000256" key="8">
    <source>
        <dbReference type="SAM" id="Phobius"/>
    </source>
</evidence>
<organism evidence="9 10">
    <name type="scientific">Agrobacterium rosae</name>
    <dbReference type="NCBI Taxonomy" id="1972867"/>
    <lineage>
        <taxon>Bacteria</taxon>
        <taxon>Pseudomonadati</taxon>
        <taxon>Pseudomonadota</taxon>
        <taxon>Alphaproteobacteria</taxon>
        <taxon>Hyphomicrobiales</taxon>
        <taxon>Rhizobiaceae</taxon>
        <taxon>Rhizobium/Agrobacterium group</taxon>
        <taxon>Agrobacterium</taxon>
    </lineage>
</organism>
<evidence type="ECO:0000313" key="9">
    <source>
        <dbReference type="EMBL" id="POO48533.1"/>
    </source>
</evidence>
<feature type="transmembrane region" description="Helical" evidence="8">
    <location>
        <begin position="572"/>
        <end position="597"/>
    </location>
</feature>
<feature type="transmembrane region" description="Helical" evidence="8">
    <location>
        <begin position="15"/>
        <end position="33"/>
    </location>
</feature>
<keyword evidence="6 8" id="KW-1133">Transmembrane helix</keyword>
<evidence type="ECO:0000256" key="5">
    <source>
        <dbReference type="ARBA" id="ARBA00022692"/>
    </source>
</evidence>
<feature type="transmembrane region" description="Helical" evidence="8">
    <location>
        <begin position="150"/>
        <end position="173"/>
    </location>
</feature>
<dbReference type="PANTHER" id="PTHR30472:SF37">
    <property type="entry name" value="FE(3+) DICITRATE TRANSPORT SYSTEM PERMEASE PROTEIN FECD-RELATED"/>
    <property type="match status" value="1"/>
</dbReference>
<evidence type="ECO:0000256" key="6">
    <source>
        <dbReference type="ARBA" id="ARBA00022989"/>
    </source>
</evidence>
<feature type="transmembrane region" description="Helical" evidence="8">
    <location>
        <begin position="482"/>
        <end position="504"/>
    </location>
</feature>
<dbReference type="Pfam" id="PF01032">
    <property type="entry name" value="FecCD"/>
    <property type="match status" value="2"/>
</dbReference>
<dbReference type="Proteomes" id="UP000237447">
    <property type="component" value="Unassembled WGS sequence"/>
</dbReference>
<dbReference type="AlphaFoldDB" id="A0AAE5RTI0"/>
<feature type="transmembrane region" description="Helical" evidence="8">
    <location>
        <begin position="121"/>
        <end position="143"/>
    </location>
</feature>
<feature type="transmembrane region" description="Helical" evidence="8">
    <location>
        <begin position="236"/>
        <end position="253"/>
    </location>
</feature>
<dbReference type="PANTHER" id="PTHR30472">
    <property type="entry name" value="FERRIC ENTEROBACTIN TRANSPORT SYSTEM PERMEASE PROTEIN"/>
    <property type="match status" value="1"/>
</dbReference>
<feature type="transmembrane region" description="Helical" evidence="8">
    <location>
        <begin position="96"/>
        <end position="115"/>
    </location>
</feature>
<comment type="similarity">
    <text evidence="2">Belongs to the binding-protein-dependent transport system permease family. FecCD subfamily.</text>
</comment>
<comment type="caution">
    <text evidence="9">The sequence shown here is derived from an EMBL/GenBank/DDBJ whole genome shotgun (WGS) entry which is preliminary data.</text>
</comment>
<feature type="transmembrane region" description="Helical" evidence="8">
    <location>
        <begin position="524"/>
        <end position="541"/>
    </location>
</feature>
<keyword evidence="5 8" id="KW-0812">Transmembrane</keyword>
<feature type="transmembrane region" description="Helical" evidence="8">
    <location>
        <begin position="193"/>
        <end position="215"/>
    </location>
</feature>
<dbReference type="SUPFAM" id="SSF81345">
    <property type="entry name" value="ABC transporter involved in vitamin B12 uptake, BtuC"/>
    <property type="match status" value="2"/>
</dbReference>
<protein>
    <submittedName>
        <fullName evidence="9">Fe(3+)-hydroxamate ABC transporter permease FhuB</fullName>
    </submittedName>
</protein>
<feature type="transmembrane region" description="Helical" evidence="8">
    <location>
        <begin position="352"/>
        <end position="374"/>
    </location>
</feature>
<evidence type="ECO:0000256" key="7">
    <source>
        <dbReference type="ARBA" id="ARBA00023136"/>
    </source>
</evidence>
<keyword evidence="3" id="KW-0813">Transport</keyword>
<dbReference type="Gene3D" id="1.10.3470.10">
    <property type="entry name" value="ABC transporter involved in vitamin B12 uptake, BtuC"/>
    <property type="match status" value="2"/>
</dbReference>
<feature type="transmembrane region" description="Helical" evidence="8">
    <location>
        <begin position="642"/>
        <end position="659"/>
    </location>
</feature>
<gene>
    <name evidence="9" type="ORF">CPJ18_25675</name>
</gene>
<comment type="subcellular location">
    <subcellularLocation>
        <location evidence="1">Cell membrane</location>
        <topology evidence="1">Multi-pass membrane protein</topology>
    </subcellularLocation>
</comment>
<feature type="transmembrane region" description="Helical" evidence="8">
    <location>
        <begin position="451"/>
        <end position="470"/>
    </location>
</feature>
<dbReference type="GeneID" id="86882659"/>
<feature type="transmembrane region" description="Helical" evidence="8">
    <location>
        <begin position="609"/>
        <end position="630"/>
    </location>
</feature>
<name>A0AAE5RTI0_9HYPH</name>
<dbReference type="InterPro" id="IPR037294">
    <property type="entry name" value="ABC_BtuC-like"/>
</dbReference>